<accession>A0A4Y2C842</accession>
<keyword evidence="2" id="KW-1185">Reference proteome</keyword>
<dbReference type="AlphaFoldDB" id="A0A4Y2C842"/>
<evidence type="ECO:0000313" key="1">
    <source>
        <dbReference type="EMBL" id="GBL99937.1"/>
    </source>
</evidence>
<name>A0A4Y2C842_ARAVE</name>
<reference evidence="1 2" key="1">
    <citation type="journal article" date="2019" name="Sci. Rep.">
        <title>Orb-weaving spider Araneus ventricosus genome elucidates the spidroin gene catalogue.</title>
        <authorList>
            <person name="Kono N."/>
            <person name="Nakamura H."/>
            <person name="Ohtoshi R."/>
            <person name="Moran D.A.P."/>
            <person name="Shinohara A."/>
            <person name="Yoshida Y."/>
            <person name="Fujiwara M."/>
            <person name="Mori M."/>
            <person name="Tomita M."/>
            <person name="Arakawa K."/>
        </authorList>
    </citation>
    <scope>NUCLEOTIDE SEQUENCE [LARGE SCALE GENOMIC DNA]</scope>
</reference>
<dbReference type="EMBL" id="BGPR01000152">
    <property type="protein sequence ID" value="GBL99937.1"/>
    <property type="molecule type" value="Genomic_DNA"/>
</dbReference>
<protein>
    <submittedName>
        <fullName evidence="1">Uncharacterized protein</fullName>
    </submittedName>
</protein>
<dbReference type="Proteomes" id="UP000499080">
    <property type="component" value="Unassembled WGS sequence"/>
</dbReference>
<sequence length="135" mass="15210">MNFFEADNKSSVWGRVRGKLRLDWRNQGREGRVLRRNPLCGGGRSVAEMASGSLSRRSPKIGDVILLLTSGRLTLLDLCPFYPEEEKDLIVKAKHTRAGSGCGMGRCFVCWRSIGNRSRGSQLRNIRECLAYLKH</sequence>
<evidence type="ECO:0000313" key="2">
    <source>
        <dbReference type="Proteomes" id="UP000499080"/>
    </source>
</evidence>
<proteinExistence type="predicted"/>
<gene>
    <name evidence="1" type="ORF">AVEN_19428_1</name>
</gene>
<comment type="caution">
    <text evidence="1">The sequence shown here is derived from an EMBL/GenBank/DDBJ whole genome shotgun (WGS) entry which is preliminary data.</text>
</comment>
<organism evidence="1 2">
    <name type="scientific">Araneus ventricosus</name>
    <name type="common">Orbweaver spider</name>
    <name type="synonym">Epeira ventricosa</name>
    <dbReference type="NCBI Taxonomy" id="182803"/>
    <lineage>
        <taxon>Eukaryota</taxon>
        <taxon>Metazoa</taxon>
        <taxon>Ecdysozoa</taxon>
        <taxon>Arthropoda</taxon>
        <taxon>Chelicerata</taxon>
        <taxon>Arachnida</taxon>
        <taxon>Araneae</taxon>
        <taxon>Araneomorphae</taxon>
        <taxon>Entelegynae</taxon>
        <taxon>Araneoidea</taxon>
        <taxon>Araneidae</taxon>
        <taxon>Araneus</taxon>
    </lineage>
</organism>